<protein>
    <submittedName>
        <fullName evidence="1">Uncharacterized protein</fullName>
    </submittedName>
</protein>
<keyword evidence="2" id="KW-1185">Reference proteome</keyword>
<dbReference type="InParanoid" id="B9RHV7"/>
<gene>
    <name evidence="1" type="ORF">RCOM_1573910</name>
</gene>
<dbReference type="Proteomes" id="UP000008311">
    <property type="component" value="Unassembled WGS sequence"/>
</dbReference>
<reference evidence="2" key="1">
    <citation type="journal article" date="2010" name="Nat. Biotechnol.">
        <title>Draft genome sequence of the oilseed species Ricinus communis.</title>
        <authorList>
            <person name="Chan A.P."/>
            <person name="Crabtree J."/>
            <person name="Zhao Q."/>
            <person name="Lorenzi H."/>
            <person name="Orvis J."/>
            <person name="Puiu D."/>
            <person name="Melake-Berhan A."/>
            <person name="Jones K.M."/>
            <person name="Redman J."/>
            <person name="Chen G."/>
            <person name="Cahoon E.B."/>
            <person name="Gedil M."/>
            <person name="Stanke M."/>
            <person name="Haas B.J."/>
            <person name="Wortman J.R."/>
            <person name="Fraser-Liggett C.M."/>
            <person name="Ravel J."/>
            <person name="Rabinowicz P.D."/>
        </authorList>
    </citation>
    <scope>NUCLEOTIDE SEQUENCE [LARGE SCALE GENOMIC DNA]</scope>
    <source>
        <strain evidence="2">cv. Hale</strain>
    </source>
</reference>
<evidence type="ECO:0000313" key="1">
    <source>
        <dbReference type="EMBL" id="EEF48729.1"/>
    </source>
</evidence>
<proteinExistence type="predicted"/>
<accession>B9RHV7</accession>
<evidence type="ECO:0000313" key="2">
    <source>
        <dbReference type="Proteomes" id="UP000008311"/>
    </source>
</evidence>
<sequence>MSSGPLCSSKTRKVLGSLESMGSGKINSFSITHNPVVTTLGQDDEYTFWKKLPKDSITLSHYSLWICIGKEELSHNSFLVILILTLELQEWAISLSLQAWSILLAS</sequence>
<organism evidence="1 2">
    <name type="scientific">Ricinus communis</name>
    <name type="common">Castor bean</name>
    <dbReference type="NCBI Taxonomy" id="3988"/>
    <lineage>
        <taxon>Eukaryota</taxon>
        <taxon>Viridiplantae</taxon>
        <taxon>Streptophyta</taxon>
        <taxon>Embryophyta</taxon>
        <taxon>Tracheophyta</taxon>
        <taxon>Spermatophyta</taxon>
        <taxon>Magnoliopsida</taxon>
        <taxon>eudicotyledons</taxon>
        <taxon>Gunneridae</taxon>
        <taxon>Pentapetalae</taxon>
        <taxon>rosids</taxon>
        <taxon>fabids</taxon>
        <taxon>Malpighiales</taxon>
        <taxon>Euphorbiaceae</taxon>
        <taxon>Acalyphoideae</taxon>
        <taxon>Acalypheae</taxon>
        <taxon>Ricinus</taxon>
    </lineage>
</organism>
<name>B9RHV7_RICCO</name>
<dbReference type="EMBL" id="EQ973781">
    <property type="protein sequence ID" value="EEF48729.1"/>
    <property type="molecule type" value="Genomic_DNA"/>
</dbReference>
<dbReference type="AlphaFoldDB" id="B9RHV7"/>